<evidence type="ECO:0000313" key="1">
    <source>
        <dbReference type="EMBL" id="KAG7332047.1"/>
    </source>
</evidence>
<protein>
    <submittedName>
        <fullName evidence="1">Uncharacterized protein</fullName>
    </submittedName>
</protein>
<reference evidence="1 2" key="1">
    <citation type="submission" date="2021-06" db="EMBL/GenBank/DDBJ databases">
        <title>Chromosome-level genome assembly of the red-tail catfish (Hemibagrus wyckioides).</title>
        <authorList>
            <person name="Shao F."/>
        </authorList>
    </citation>
    <scope>NUCLEOTIDE SEQUENCE [LARGE SCALE GENOMIC DNA]</scope>
    <source>
        <strain evidence="1">EC202008001</strain>
        <tissue evidence="1">Blood</tissue>
    </source>
</reference>
<evidence type="ECO:0000313" key="2">
    <source>
        <dbReference type="Proteomes" id="UP000824219"/>
    </source>
</evidence>
<dbReference type="EMBL" id="JAHKSW010000005">
    <property type="protein sequence ID" value="KAG7332047.1"/>
    <property type="molecule type" value="Genomic_DNA"/>
</dbReference>
<keyword evidence="2" id="KW-1185">Reference proteome</keyword>
<organism evidence="1 2">
    <name type="scientific">Hemibagrus wyckioides</name>
    <dbReference type="NCBI Taxonomy" id="337641"/>
    <lineage>
        <taxon>Eukaryota</taxon>
        <taxon>Metazoa</taxon>
        <taxon>Chordata</taxon>
        <taxon>Craniata</taxon>
        <taxon>Vertebrata</taxon>
        <taxon>Euteleostomi</taxon>
        <taxon>Actinopterygii</taxon>
        <taxon>Neopterygii</taxon>
        <taxon>Teleostei</taxon>
        <taxon>Ostariophysi</taxon>
        <taxon>Siluriformes</taxon>
        <taxon>Bagridae</taxon>
        <taxon>Hemibagrus</taxon>
    </lineage>
</organism>
<sequence length="90" mass="9453">MLANGWKVHRPQLSSVCCEKKRIIKCDPSSLSTEGLALKLVSHQSRSAALLTDSGVGIDGSIIWAGEHKKAVPPAVPSTAPRAAGALAFY</sequence>
<dbReference type="AlphaFoldDB" id="A0A9D3SPU5"/>
<comment type="caution">
    <text evidence="1">The sequence shown here is derived from an EMBL/GenBank/DDBJ whole genome shotgun (WGS) entry which is preliminary data.</text>
</comment>
<accession>A0A9D3SPU5</accession>
<name>A0A9D3SPU5_9TELE</name>
<dbReference type="Proteomes" id="UP000824219">
    <property type="component" value="Linkage Group LG05"/>
</dbReference>
<proteinExistence type="predicted"/>
<gene>
    <name evidence="1" type="ORF">KOW79_003881</name>
</gene>